<evidence type="ECO:0000256" key="6">
    <source>
        <dbReference type="ARBA" id="ARBA00022438"/>
    </source>
</evidence>
<dbReference type="GO" id="GO:0042277">
    <property type="term" value="F:peptide binding"/>
    <property type="evidence" value="ECO:0007669"/>
    <property type="project" value="TreeGrafter"/>
</dbReference>
<keyword evidence="9" id="KW-0378">Hydrolase</keyword>
<dbReference type="GO" id="GO:0070006">
    <property type="term" value="F:metalloaminopeptidase activity"/>
    <property type="evidence" value="ECO:0007669"/>
    <property type="project" value="TreeGrafter"/>
</dbReference>
<evidence type="ECO:0000256" key="11">
    <source>
        <dbReference type="ARBA" id="ARBA00023049"/>
    </source>
</evidence>
<evidence type="ECO:0000256" key="4">
    <source>
        <dbReference type="ARBA" id="ARBA00012564"/>
    </source>
</evidence>
<dbReference type="GO" id="GO:0016285">
    <property type="term" value="F:alanyl aminopeptidase activity"/>
    <property type="evidence" value="ECO:0007669"/>
    <property type="project" value="UniProtKB-EC"/>
</dbReference>
<dbReference type="Pfam" id="PF17900">
    <property type="entry name" value="Peptidase_M1_N"/>
    <property type="match status" value="1"/>
</dbReference>
<keyword evidence="10" id="KW-0862">Zinc</keyword>
<evidence type="ECO:0000256" key="7">
    <source>
        <dbReference type="ARBA" id="ARBA00022670"/>
    </source>
</evidence>
<evidence type="ECO:0000256" key="8">
    <source>
        <dbReference type="ARBA" id="ARBA00022723"/>
    </source>
</evidence>
<dbReference type="InterPro" id="IPR027268">
    <property type="entry name" value="Peptidase_M4/M1_CTD_sf"/>
</dbReference>
<feature type="domain" description="Peptidase M1 membrane alanine aminopeptidase" evidence="12">
    <location>
        <begin position="235"/>
        <end position="433"/>
    </location>
</feature>
<evidence type="ECO:0000259" key="12">
    <source>
        <dbReference type="Pfam" id="PF01433"/>
    </source>
</evidence>
<keyword evidence="11" id="KW-0482">Metalloprotease</keyword>
<dbReference type="PANTHER" id="PTHR11533">
    <property type="entry name" value="PROTEASE M1 ZINC METALLOPROTEASE"/>
    <property type="match status" value="1"/>
</dbReference>
<dbReference type="Gene3D" id="2.60.40.1730">
    <property type="entry name" value="tricorn interacting facor f3 domain"/>
    <property type="match status" value="1"/>
</dbReference>
<dbReference type="InterPro" id="IPR001930">
    <property type="entry name" value="Peptidase_M1"/>
</dbReference>
<comment type="similarity">
    <text evidence="3">Belongs to the peptidase M1 family.</text>
</comment>
<accession>A0A7C3URP2</accession>
<dbReference type="PANTHER" id="PTHR11533:SF174">
    <property type="entry name" value="PUROMYCIN-SENSITIVE AMINOPEPTIDASE-RELATED"/>
    <property type="match status" value="1"/>
</dbReference>
<dbReference type="InterPro" id="IPR045357">
    <property type="entry name" value="Aminopeptidase_N-like_N"/>
</dbReference>
<dbReference type="GO" id="GO:0005737">
    <property type="term" value="C:cytoplasm"/>
    <property type="evidence" value="ECO:0007669"/>
    <property type="project" value="TreeGrafter"/>
</dbReference>
<reference evidence="14" key="1">
    <citation type="journal article" date="2020" name="mSystems">
        <title>Genome- and Community-Level Interaction Insights into Carbon Utilization and Element Cycling Functions of Hydrothermarchaeota in Hydrothermal Sediment.</title>
        <authorList>
            <person name="Zhou Z."/>
            <person name="Liu Y."/>
            <person name="Xu W."/>
            <person name="Pan J."/>
            <person name="Luo Z.H."/>
            <person name="Li M."/>
        </authorList>
    </citation>
    <scope>NUCLEOTIDE SEQUENCE [LARGE SCALE GENOMIC DNA]</scope>
    <source>
        <strain evidence="14">SpSt-906</strain>
    </source>
</reference>
<dbReference type="CDD" id="cd09603">
    <property type="entry name" value="M1_APN_like"/>
    <property type="match status" value="1"/>
</dbReference>
<keyword evidence="8" id="KW-0479">Metal-binding</keyword>
<keyword evidence="7" id="KW-0645">Protease</keyword>
<feature type="domain" description="Aminopeptidase N-like N-terminal" evidence="13">
    <location>
        <begin position="13"/>
        <end position="188"/>
    </location>
</feature>
<evidence type="ECO:0000256" key="2">
    <source>
        <dbReference type="ARBA" id="ARBA00001947"/>
    </source>
</evidence>
<comment type="cofactor">
    <cofactor evidence="2">
        <name>Zn(2+)</name>
        <dbReference type="ChEBI" id="CHEBI:29105"/>
    </cofactor>
</comment>
<dbReference type="GO" id="GO:0008270">
    <property type="term" value="F:zinc ion binding"/>
    <property type="evidence" value="ECO:0007669"/>
    <property type="project" value="InterPro"/>
</dbReference>
<dbReference type="PRINTS" id="PR00756">
    <property type="entry name" value="ALADIPTASE"/>
</dbReference>
<dbReference type="EC" id="3.4.11.2" evidence="4"/>
<protein>
    <recommendedName>
        <fullName evidence="5">Aminopeptidase N</fullName>
        <ecNumber evidence="4">3.4.11.2</ecNumber>
    </recommendedName>
</protein>
<dbReference type="InterPro" id="IPR042097">
    <property type="entry name" value="Aminopeptidase_N-like_N_sf"/>
</dbReference>
<comment type="catalytic activity">
    <reaction evidence="1">
        <text>Release of an N-terminal amino acid, Xaa-|-Yaa- from a peptide, amide or arylamide. Xaa is preferably Ala, but may be most amino acids including Pro (slow action). When a terminal hydrophobic residue is followed by a prolyl residue, the two may be released as an intact Xaa-Pro dipeptide.</text>
        <dbReference type="EC" id="3.4.11.2"/>
    </reaction>
</comment>
<organism evidence="14">
    <name type="scientific">candidate division WOR-3 bacterium</name>
    <dbReference type="NCBI Taxonomy" id="2052148"/>
    <lineage>
        <taxon>Bacteria</taxon>
        <taxon>Bacteria division WOR-3</taxon>
    </lineage>
</organism>
<proteinExistence type="inferred from homology"/>
<dbReference type="GO" id="GO:0006508">
    <property type="term" value="P:proteolysis"/>
    <property type="evidence" value="ECO:0007669"/>
    <property type="project" value="UniProtKB-KW"/>
</dbReference>
<dbReference type="InterPro" id="IPR050344">
    <property type="entry name" value="Peptidase_M1_aminopeptidases"/>
</dbReference>
<evidence type="ECO:0000259" key="13">
    <source>
        <dbReference type="Pfam" id="PF17900"/>
    </source>
</evidence>
<keyword evidence="6" id="KW-0031">Aminopeptidase</keyword>
<dbReference type="NCBIfam" id="TIGR04183">
    <property type="entry name" value="Por_Secre_tail"/>
    <property type="match status" value="1"/>
</dbReference>
<dbReference type="InterPro" id="IPR026444">
    <property type="entry name" value="Secre_tail"/>
</dbReference>
<dbReference type="InterPro" id="IPR014782">
    <property type="entry name" value="Peptidase_M1_dom"/>
</dbReference>
<evidence type="ECO:0000313" key="14">
    <source>
        <dbReference type="EMBL" id="HGE99588.1"/>
    </source>
</evidence>
<sequence>MAESSHTYDVRFYHLEIELPMTEGSYNAKEIITIKSEVPTLDTFSLHFSDLVADSVKRGDTNLLWSTGNGYLRIELNRALGRGESTDITIFYHRLPNTPNNGFLFYSRGGNTLHNIAYTCTEPSDARTWFASWDEPWDKAERGVEIFVTVPDSFRVCANGKLDSATYDPVRRRRTYFWRHNYPIATYLICFASSVYATFSHWHHITPNESLEIKYYIWPEDSSSAVNSFRNTPLMMAFFSDTSLYGPYPFEKYGMVSLYPFAWGGMEHQTMTGVHRNWVIQGSESGIAHELSHQWWGDMVTCFNWANIWLNEGFATYSDALYLGYRNGRNYFLNLMNTRKNIYFQEDLSYRFPLYDPPPNQLFAYGHIYCKGSWIQHMLRYVEGDTGENPGIFFRALRVYGDSFKYRTANTEDYRRIHEMVSGLNLETFFREWVYMAGYPNYSVYWTKSREGDSFRVEISISQNNGNLAPPVFHIPVQVLLLGTTDTLLRTIPIDTSPQQTVFYLSFEPNQVRFDPQNWILHKATVYSAISDFSEGKAFSVAVSPNPFSRSLRITFSLSAPQDLELAIFDPLGRKVLVIEKGLISAGRHIYQIAGRGLKPGVYFLGLNGKYLQKILLI</sequence>
<evidence type="ECO:0000256" key="5">
    <source>
        <dbReference type="ARBA" id="ARBA00015611"/>
    </source>
</evidence>
<dbReference type="AlphaFoldDB" id="A0A7C3URP2"/>
<dbReference type="GO" id="GO:0005615">
    <property type="term" value="C:extracellular space"/>
    <property type="evidence" value="ECO:0007669"/>
    <property type="project" value="TreeGrafter"/>
</dbReference>
<dbReference type="GO" id="GO:0043171">
    <property type="term" value="P:peptide catabolic process"/>
    <property type="evidence" value="ECO:0007669"/>
    <property type="project" value="TreeGrafter"/>
</dbReference>
<dbReference type="GO" id="GO:0016020">
    <property type="term" value="C:membrane"/>
    <property type="evidence" value="ECO:0007669"/>
    <property type="project" value="TreeGrafter"/>
</dbReference>
<dbReference type="Pfam" id="PF01433">
    <property type="entry name" value="Peptidase_M1"/>
    <property type="match status" value="1"/>
</dbReference>
<evidence type="ECO:0000256" key="3">
    <source>
        <dbReference type="ARBA" id="ARBA00010136"/>
    </source>
</evidence>
<name>A0A7C3URP2_UNCW3</name>
<gene>
    <name evidence="14" type="ORF">ENX07_05920</name>
</gene>
<dbReference type="SUPFAM" id="SSF63737">
    <property type="entry name" value="Leukotriene A4 hydrolase N-terminal domain"/>
    <property type="match status" value="1"/>
</dbReference>
<dbReference type="EMBL" id="DTMQ01000039">
    <property type="protein sequence ID" value="HGE99588.1"/>
    <property type="molecule type" value="Genomic_DNA"/>
</dbReference>
<evidence type="ECO:0000256" key="10">
    <source>
        <dbReference type="ARBA" id="ARBA00022833"/>
    </source>
</evidence>
<dbReference type="Gene3D" id="1.10.390.10">
    <property type="entry name" value="Neutral Protease Domain 2"/>
    <property type="match status" value="1"/>
</dbReference>
<dbReference type="SUPFAM" id="SSF55486">
    <property type="entry name" value="Metalloproteases ('zincins'), catalytic domain"/>
    <property type="match status" value="1"/>
</dbReference>
<evidence type="ECO:0000256" key="9">
    <source>
        <dbReference type="ARBA" id="ARBA00022801"/>
    </source>
</evidence>
<comment type="caution">
    <text evidence="14">The sequence shown here is derived from an EMBL/GenBank/DDBJ whole genome shotgun (WGS) entry which is preliminary data.</text>
</comment>
<evidence type="ECO:0000256" key="1">
    <source>
        <dbReference type="ARBA" id="ARBA00000098"/>
    </source>
</evidence>